<dbReference type="Pfam" id="PF07555">
    <property type="entry name" value="NAGidase"/>
    <property type="match status" value="1"/>
</dbReference>
<dbReference type="EMBL" id="QXQA01000007">
    <property type="protein sequence ID" value="RIX52502.1"/>
    <property type="molecule type" value="Genomic_DNA"/>
</dbReference>
<sequence>MFTGVFTGSAGATQGAVNNEPASAPYEIYPLPQNSVYSGAAFTITDELNVVIESAIDDYTEDFLADILRENAIEATVSAAVVQHKTNILIGVKDSEGYVDAYFDDQIDYDAGIFANQDAYVLEIDDQEEAADHIAILGADTDSAYYALATLKMILDQTPDREVQEIKIEDFTDTRFRGFIEGFYGFPWSHEDRISLMRFGGTIKMNSYIFAPKDDKYHNSAWRTLYPAEELAKIKELVDVGHESKTQFVWAIHPGFNMINWNNYEAELATLVAKLEQLYGIGVRQFGLFMDDISTSQSLTDKDKHVKLITDVANWAASKEDVRSLIYCPPFYNQSWTGEGGKPYLQALSQVPQNVEIMWTGRGVVGTVNTADMQWPKDAHGRDPYVWLNWPVNDYKDSRLMLGKGEVLVPGAHNIAGVVSNPMGHAELSKIALFAVADYTWNVDGFNADKSWADSFDYVAPEAASELHAIANHLSDPSPSGHGLVVGESENIKEELQAFLARYANGQSVTEAGRTLIEEFDRVRGAIESFRANSQNPAMLEEIEPWLGSLVYVLQADKSVVLSAMAVQAGELDKAWQELAQATSAMAASKSFKIKKLNAPDVTVEAGAKRLVPFAQELLSRLDAQIYSSIDPGFVIPTAISSYGSVNGLNRMVDGDLSTIVYMQILQKNGDWFGVDLGKTIQVNDVTITQGRTDSDHDIFQRGILEYSADGQTWTAIGEERSGFKIAVKELELEARYVRYRLTHAGVPGGKPDLWTAVREFTVNENRGKASVYTNVPALKDTAVISSPVSAELADIGSLTLQPSEYIGMKLPAIEQIVEITSASGNANIALESSENGVEWTSVPAAQPYSNAAYFRLINKSDQAVTFDLGRLSVRMNTFAEPAVSHNYGSVYQGNIAQVYNADLVNKVWFGSNQTAGKYVQIDLGGVVNVHNVAVVINDGEGDYFRRGDLQLSLDGQNWTTIHSFNNPGDRSLNFPEHEVPYRYKRVQVDEVNARYVRLLSTETHNVWLALNEIIVNEGLERPGAENPSIRANPQGGAGNEGVYAIDRRLSTFYTPAGDPASGQLAYKLSNETKLKEVIILQSPSHISNAAVSVRDANGWHQAGALSESFNRIDTSGFEHVLELRLQWDGAAKPQIYEIIPVKREGGVVIPEGPAASLTGDETIAGGQEFDVRFGVRNVEGLEYAANIVVTYDPDVMSFVSAAALQTGIPIIETVSETPGQLQLIMASEGANHPITGNVQLAKLTFRALNVQESVKGEIAAAQTVLGDAEGKETELEAAGFRIHITAAPTGLEGDVNGDGRISIGDLALIAANYGKDENSADWALVKHLDVKADGVIDLLDLALVANAMLK</sequence>
<dbReference type="Gene3D" id="2.60.120.260">
    <property type="entry name" value="Galactose-binding domain-like"/>
    <property type="match status" value="2"/>
</dbReference>
<evidence type="ECO:0000259" key="7">
    <source>
        <dbReference type="PROSITE" id="PS52009"/>
    </source>
</evidence>
<dbReference type="SUPFAM" id="SSF49785">
    <property type="entry name" value="Galactose-binding domain-like"/>
    <property type="match status" value="2"/>
</dbReference>
<feature type="domain" description="GH84" evidence="7">
    <location>
        <begin position="175"/>
        <end position="444"/>
    </location>
</feature>
<dbReference type="Gene3D" id="2.60.40.680">
    <property type="match status" value="1"/>
</dbReference>
<dbReference type="Pfam" id="PF00404">
    <property type="entry name" value="Dockerin_1"/>
    <property type="match status" value="1"/>
</dbReference>
<dbReference type="SUPFAM" id="SSF63446">
    <property type="entry name" value="Type I dockerin domain"/>
    <property type="match status" value="1"/>
</dbReference>
<dbReference type="InterPro" id="IPR002102">
    <property type="entry name" value="Cohesin_dom"/>
</dbReference>
<dbReference type="GO" id="GO:1901135">
    <property type="term" value="P:carbohydrate derivative metabolic process"/>
    <property type="evidence" value="ECO:0007669"/>
    <property type="project" value="UniProtKB-ARBA"/>
</dbReference>
<dbReference type="Gene3D" id="1.20.58.460">
    <property type="entry name" value="Hyaluronidase post-catalytic domain-like"/>
    <property type="match status" value="1"/>
</dbReference>
<dbReference type="CDD" id="cd14254">
    <property type="entry name" value="Dockerin_II"/>
    <property type="match status" value="1"/>
</dbReference>
<comment type="caution">
    <text evidence="8">The sequence shown here is derived from an EMBL/GenBank/DDBJ whole genome shotgun (WGS) entry which is preliminary data.</text>
</comment>
<dbReference type="InterPro" id="IPR011496">
    <property type="entry name" value="O-GlcNAcase_cat"/>
</dbReference>
<dbReference type="PROSITE" id="PS51766">
    <property type="entry name" value="DOCKERIN"/>
    <property type="match status" value="1"/>
</dbReference>
<dbReference type="Pfam" id="PF00963">
    <property type="entry name" value="Cohesin"/>
    <property type="match status" value="1"/>
</dbReference>
<dbReference type="OrthoDB" id="9760892at2"/>
<feature type="active site" description="Proton donor" evidence="4">
    <location>
        <position position="292"/>
    </location>
</feature>
<dbReference type="InterPro" id="IPR051822">
    <property type="entry name" value="Glycosyl_Hydrolase_84"/>
</dbReference>
<dbReference type="GO" id="GO:0000272">
    <property type="term" value="P:polysaccharide catabolic process"/>
    <property type="evidence" value="ECO:0007669"/>
    <property type="project" value="InterPro"/>
</dbReference>
<dbReference type="CDD" id="cd08547">
    <property type="entry name" value="Type_II_cohesin"/>
    <property type="match status" value="1"/>
</dbReference>
<dbReference type="GO" id="GO:0030246">
    <property type="term" value="F:carbohydrate binding"/>
    <property type="evidence" value="ECO:0007669"/>
    <property type="project" value="InterPro"/>
</dbReference>
<dbReference type="Pfam" id="PF21774">
    <property type="entry name" value="NagJ_C"/>
    <property type="match status" value="1"/>
</dbReference>
<dbReference type="InterPro" id="IPR018247">
    <property type="entry name" value="EF_Hand_1_Ca_BS"/>
</dbReference>
<dbReference type="GO" id="GO:0015929">
    <property type="term" value="F:hexosaminidase activity"/>
    <property type="evidence" value="ECO:0007669"/>
    <property type="project" value="UniProtKB-ARBA"/>
</dbReference>
<dbReference type="Gene3D" id="3.30.379.10">
    <property type="entry name" value="Chitobiase/beta-hexosaminidase domain 2-like"/>
    <property type="match status" value="1"/>
</dbReference>
<dbReference type="PROSITE" id="PS50022">
    <property type="entry name" value="FA58C_3"/>
    <property type="match status" value="2"/>
</dbReference>
<feature type="domain" description="Dockerin" evidence="6">
    <location>
        <begin position="1289"/>
        <end position="1351"/>
    </location>
</feature>
<dbReference type="PANTHER" id="PTHR13170:SF16">
    <property type="entry name" value="PROTEIN O-GLCNACASE"/>
    <property type="match status" value="1"/>
</dbReference>
<dbReference type="Pfam" id="PF02838">
    <property type="entry name" value="Glyco_hydro_20b"/>
    <property type="match status" value="1"/>
</dbReference>
<dbReference type="InterPro" id="IPR017853">
    <property type="entry name" value="GH"/>
</dbReference>
<dbReference type="PANTHER" id="PTHR13170">
    <property type="entry name" value="O-GLCNACASE"/>
    <property type="match status" value="1"/>
</dbReference>
<dbReference type="SUPFAM" id="SSF55545">
    <property type="entry name" value="beta-N-acetylhexosaminidase-like domain"/>
    <property type="match status" value="1"/>
</dbReference>
<dbReference type="InterPro" id="IPR002105">
    <property type="entry name" value="Dockerin_1_rpt"/>
</dbReference>
<dbReference type="InterPro" id="IPR016134">
    <property type="entry name" value="Dockerin_dom"/>
</dbReference>
<dbReference type="InterPro" id="IPR000421">
    <property type="entry name" value="FA58C"/>
</dbReference>
<dbReference type="InterPro" id="IPR008965">
    <property type="entry name" value="CBM2/CBM3_carb-bd_dom_sf"/>
</dbReference>
<keyword evidence="2 4" id="KW-0326">Glycosidase</keyword>
<dbReference type="InterPro" id="IPR049019">
    <property type="entry name" value="NagJ-like_helical"/>
</dbReference>
<dbReference type="PROSITE" id="PS00018">
    <property type="entry name" value="EF_HAND_1"/>
    <property type="match status" value="1"/>
</dbReference>
<dbReference type="Gene3D" id="1.10.1330.10">
    <property type="entry name" value="Dockerin domain"/>
    <property type="match status" value="1"/>
</dbReference>
<keyword evidence="9" id="KW-1185">Reference proteome</keyword>
<evidence type="ECO:0000256" key="4">
    <source>
        <dbReference type="PROSITE-ProRule" id="PRU01353"/>
    </source>
</evidence>
<gene>
    <name evidence="8" type="ORF">D3P08_13030</name>
</gene>
<evidence type="ECO:0000313" key="8">
    <source>
        <dbReference type="EMBL" id="RIX52502.1"/>
    </source>
</evidence>
<accession>A0A3A1UZA4</accession>
<dbReference type="InterPro" id="IPR029018">
    <property type="entry name" value="Hex-like_dom2"/>
</dbReference>
<evidence type="ECO:0000256" key="3">
    <source>
        <dbReference type="ARBA" id="ARBA00030512"/>
    </source>
</evidence>
<feature type="domain" description="F5/8 type C" evidence="5">
    <location>
        <begin position="864"/>
        <end position="1018"/>
    </location>
</feature>
<dbReference type="PROSITE" id="PS52009">
    <property type="entry name" value="GH84"/>
    <property type="match status" value="1"/>
</dbReference>
<dbReference type="InterPro" id="IPR008979">
    <property type="entry name" value="Galactose-bd-like_sf"/>
</dbReference>
<keyword evidence="1 4" id="KW-0378">Hydrolase</keyword>
<dbReference type="SUPFAM" id="SSF140657">
    <property type="entry name" value="Hyaluronidase post-catalytic domain-like"/>
    <property type="match status" value="1"/>
</dbReference>
<dbReference type="InterPro" id="IPR036439">
    <property type="entry name" value="Dockerin_dom_sf"/>
</dbReference>
<dbReference type="Gene3D" id="3.20.20.80">
    <property type="entry name" value="Glycosidases"/>
    <property type="match status" value="1"/>
</dbReference>
<feature type="domain" description="F5/8 type C" evidence="5">
    <location>
        <begin position="614"/>
        <end position="740"/>
    </location>
</feature>
<reference evidence="8 9" key="1">
    <citation type="submission" date="2018-09" db="EMBL/GenBank/DDBJ databases">
        <title>Paenibacillus aracenensis nov. sp. isolated from a cave in southern Spain.</title>
        <authorList>
            <person name="Jurado V."/>
            <person name="Gutierrez-Patricio S."/>
            <person name="Gonzalez-Pimentel J.L."/>
            <person name="Miller A.Z."/>
            <person name="Laiz L."/>
            <person name="Saiz-Jimenez C."/>
        </authorList>
    </citation>
    <scope>NUCLEOTIDE SEQUENCE [LARGE SCALE GENOMIC DNA]</scope>
    <source>
        <strain evidence="8 9">DSM 22867</strain>
    </source>
</reference>
<dbReference type="SUPFAM" id="SSF51445">
    <property type="entry name" value="(Trans)glycosidases"/>
    <property type="match status" value="1"/>
</dbReference>
<evidence type="ECO:0000259" key="5">
    <source>
        <dbReference type="PROSITE" id="PS50022"/>
    </source>
</evidence>
<dbReference type="SUPFAM" id="SSF49384">
    <property type="entry name" value="Carbohydrate-binding domain"/>
    <property type="match status" value="1"/>
</dbReference>
<dbReference type="Proteomes" id="UP000266482">
    <property type="component" value="Unassembled WGS sequence"/>
</dbReference>
<evidence type="ECO:0000256" key="1">
    <source>
        <dbReference type="ARBA" id="ARBA00022801"/>
    </source>
</evidence>
<dbReference type="Pfam" id="PF00754">
    <property type="entry name" value="F5_F8_type_C"/>
    <property type="match status" value="2"/>
</dbReference>
<comment type="similarity">
    <text evidence="4">Belongs to the glycosyl hydrolase 84 family.</text>
</comment>
<proteinExistence type="inferred from homology"/>
<dbReference type="InterPro" id="IPR015882">
    <property type="entry name" value="HEX_bac_N"/>
</dbReference>
<name>A0A3A1UZA4_9BACL</name>
<evidence type="ECO:0000313" key="9">
    <source>
        <dbReference type="Proteomes" id="UP000266482"/>
    </source>
</evidence>
<evidence type="ECO:0000256" key="2">
    <source>
        <dbReference type="ARBA" id="ARBA00023295"/>
    </source>
</evidence>
<organism evidence="8 9">
    <name type="scientific">Paenibacillus nanensis</name>
    <dbReference type="NCBI Taxonomy" id="393251"/>
    <lineage>
        <taxon>Bacteria</taxon>
        <taxon>Bacillati</taxon>
        <taxon>Bacillota</taxon>
        <taxon>Bacilli</taxon>
        <taxon>Bacillales</taxon>
        <taxon>Paenibacillaceae</taxon>
        <taxon>Paenibacillus</taxon>
    </lineage>
</organism>
<protein>
    <recommendedName>
        <fullName evidence="3">Beta-N-acetylhexosaminidase</fullName>
    </recommendedName>
</protein>
<evidence type="ECO:0000259" key="6">
    <source>
        <dbReference type="PROSITE" id="PS51766"/>
    </source>
</evidence>